<evidence type="ECO:0000256" key="9">
    <source>
        <dbReference type="ARBA" id="ARBA00023180"/>
    </source>
</evidence>
<dbReference type="Proteomes" id="UP001208570">
    <property type="component" value="Unassembled WGS sequence"/>
</dbReference>
<name>A0AAD9JEM9_9ANNE</name>
<dbReference type="InterPro" id="IPR019308">
    <property type="entry name" value="TMEM214"/>
</dbReference>
<evidence type="ECO:0000256" key="8">
    <source>
        <dbReference type="ARBA" id="ARBA00023136"/>
    </source>
</evidence>
<evidence type="ECO:0008006" key="15">
    <source>
        <dbReference type="Google" id="ProtNLM"/>
    </source>
</evidence>
<reference evidence="13" key="1">
    <citation type="journal article" date="2023" name="Mol. Biol. Evol.">
        <title>Third-Generation Sequencing Reveals the Adaptive Role of the Epigenome in Three Deep-Sea Polychaetes.</title>
        <authorList>
            <person name="Perez M."/>
            <person name="Aroh O."/>
            <person name="Sun Y."/>
            <person name="Lan Y."/>
            <person name="Juniper S.K."/>
            <person name="Young C.R."/>
            <person name="Angers B."/>
            <person name="Qian P.Y."/>
        </authorList>
    </citation>
    <scope>NUCLEOTIDE SEQUENCE</scope>
    <source>
        <strain evidence="13">P08H-3</strain>
    </source>
</reference>
<keyword evidence="14" id="KW-1185">Reference proteome</keyword>
<accession>A0AAD9JEM9</accession>
<evidence type="ECO:0000256" key="5">
    <source>
        <dbReference type="ARBA" id="ARBA00022703"/>
    </source>
</evidence>
<evidence type="ECO:0000256" key="4">
    <source>
        <dbReference type="ARBA" id="ARBA00022692"/>
    </source>
</evidence>
<proteinExistence type="inferred from homology"/>
<dbReference type="GO" id="GO:0005789">
    <property type="term" value="C:endoplasmic reticulum membrane"/>
    <property type="evidence" value="ECO:0007669"/>
    <property type="project" value="UniProtKB-SubCell"/>
</dbReference>
<dbReference type="Pfam" id="PF10151">
    <property type="entry name" value="TMEM214"/>
    <property type="match status" value="1"/>
</dbReference>
<keyword evidence="8 12" id="KW-0472">Membrane</keyword>
<dbReference type="GO" id="GO:0005794">
    <property type="term" value="C:Golgi apparatus"/>
    <property type="evidence" value="ECO:0007669"/>
    <property type="project" value="TreeGrafter"/>
</dbReference>
<comment type="subcellular location">
    <subcellularLocation>
        <location evidence="1">Endoplasmic reticulum membrane</location>
        <topology evidence="1">Multi-pass membrane protein</topology>
    </subcellularLocation>
</comment>
<dbReference type="GO" id="GO:0006915">
    <property type="term" value="P:apoptotic process"/>
    <property type="evidence" value="ECO:0007669"/>
    <property type="project" value="UniProtKB-KW"/>
</dbReference>
<evidence type="ECO:0000256" key="10">
    <source>
        <dbReference type="ARBA" id="ARBA00024938"/>
    </source>
</evidence>
<dbReference type="PANTHER" id="PTHR13448">
    <property type="entry name" value="TRANSMEMBRANE PROTEIN 214"/>
    <property type="match status" value="1"/>
</dbReference>
<dbReference type="AlphaFoldDB" id="A0AAD9JEM9"/>
<comment type="caution">
    <text evidence="13">The sequence shown here is derived from an EMBL/GenBank/DDBJ whole genome shotgun (WGS) entry which is preliminary data.</text>
</comment>
<evidence type="ECO:0000256" key="7">
    <source>
        <dbReference type="ARBA" id="ARBA00022989"/>
    </source>
</evidence>
<keyword evidence="7 12" id="KW-1133">Transmembrane helix</keyword>
<evidence type="ECO:0000256" key="12">
    <source>
        <dbReference type="SAM" id="Phobius"/>
    </source>
</evidence>
<evidence type="ECO:0000256" key="3">
    <source>
        <dbReference type="ARBA" id="ARBA00011720"/>
    </source>
</evidence>
<evidence type="ECO:0000313" key="13">
    <source>
        <dbReference type="EMBL" id="KAK2151576.1"/>
    </source>
</evidence>
<evidence type="ECO:0000256" key="6">
    <source>
        <dbReference type="ARBA" id="ARBA00022824"/>
    </source>
</evidence>
<protein>
    <recommendedName>
        <fullName evidence="15">Transmembrane protein 214</fullName>
    </recommendedName>
</protein>
<keyword evidence="9" id="KW-0325">Glycoprotein</keyword>
<feature type="region of interest" description="Disordered" evidence="11">
    <location>
        <begin position="1"/>
        <end position="100"/>
    </location>
</feature>
<comment type="function">
    <text evidence="10">Critical mediator, in cooperation with CASP4, of endoplasmic reticulum-stress induced apoptosis. Required or the activation of CASP4 following endoplasmic reticulum stress.</text>
</comment>
<sequence>MAATGTHWETVRKPGKKSKIPATNGLSKIQKKQLAENLPRIETAPPVKESPTIYQAFIEKEPPPKTEKPTGNGTTQPKKPSHPPKKKSAEQKSKPTTMTEAIDVGDLHTVLTKVQTTFPENPSVWLKDLASILNLKMDKVPEPDPVFQDKPYDYPLCMLPTPVKKLLRETVNQCSTDTLQHFIEHCIHSMVADMKQDIAIYLCLQYQELMRTNQNRVLRCLSIMWAVGQAGVTNLDTGLKVWLQLMFSTLNIRSLSAYSVEYIEKLFQLHKNLKPALNTLKVKDFFNIMDVFFTPQPSLPSNLQKRLQAVYPKIQTVAFGINPENHLRQFFPQFFSRLTANNKLIQQEAISGLVTCLSVDKGSFSEWRQMYTKNNLLKSGVLLQHICKNWESVSKVVDKKKLQETIGSFNVTNEDMAAKEDMQNVEGFQMCVTACKELLSKMCRSSIPGRWLVFCVIYIFASLLFLDLYMHKGYENSKTYKILSDTGIQFYLEQIVNKFSVYTNKVYSWVQDTFPYYFEKISNAVGPYLQLFWEKTYDAAIYIVEISKPVRLWLNEKIPIVLEWLNEKCPIVWNAVCTYSAIVGAFLLKYLVVVWQYFVHVMNIFGTWLAEDVFVGKLAPENILQTLSELLYQLQTYMISLKNWVVALVTGAKG</sequence>
<feature type="transmembrane region" description="Helical" evidence="12">
    <location>
        <begin position="571"/>
        <end position="598"/>
    </location>
</feature>
<organism evidence="13 14">
    <name type="scientific">Paralvinella palmiformis</name>
    <dbReference type="NCBI Taxonomy" id="53620"/>
    <lineage>
        <taxon>Eukaryota</taxon>
        <taxon>Metazoa</taxon>
        <taxon>Spiralia</taxon>
        <taxon>Lophotrochozoa</taxon>
        <taxon>Annelida</taxon>
        <taxon>Polychaeta</taxon>
        <taxon>Sedentaria</taxon>
        <taxon>Canalipalpata</taxon>
        <taxon>Terebellida</taxon>
        <taxon>Terebelliformia</taxon>
        <taxon>Alvinellidae</taxon>
        <taxon>Paralvinella</taxon>
    </lineage>
</organism>
<keyword evidence="5" id="KW-0053">Apoptosis</keyword>
<dbReference type="PANTHER" id="PTHR13448:SF0">
    <property type="entry name" value="TRANSMEMBRANE PROTEIN 214"/>
    <property type="match status" value="1"/>
</dbReference>
<keyword evidence="6" id="KW-0256">Endoplasmic reticulum</keyword>
<comment type="subunit">
    <text evidence="3">Constitutively interacts with CASP4; required for the localization of procaspase 4 to the ER.</text>
</comment>
<feature type="compositionally biased region" description="Basic and acidic residues" evidence="11">
    <location>
        <begin position="58"/>
        <end position="68"/>
    </location>
</feature>
<evidence type="ECO:0000256" key="2">
    <source>
        <dbReference type="ARBA" id="ARBA00007984"/>
    </source>
</evidence>
<evidence type="ECO:0000256" key="1">
    <source>
        <dbReference type="ARBA" id="ARBA00004477"/>
    </source>
</evidence>
<dbReference type="EMBL" id="JAODUP010000358">
    <property type="protein sequence ID" value="KAK2151576.1"/>
    <property type="molecule type" value="Genomic_DNA"/>
</dbReference>
<evidence type="ECO:0000313" key="14">
    <source>
        <dbReference type="Proteomes" id="UP001208570"/>
    </source>
</evidence>
<feature type="transmembrane region" description="Helical" evidence="12">
    <location>
        <begin position="451"/>
        <end position="470"/>
    </location>
</feature>
<keyword evidence="4 12" id="KW-0812">Transmembrane</keyword>
<gene>
    <name evidence="13" type="ORF">LSH36_358g00012</name>
</gene>
<comment type="similarity">
    <text evidence="2">Belongs to the TMEM214 family.</text>
</comment>
<evidence type="ECO:0000256" key="11">
    <source>
        <dbReference type="SAM" id="MobiDB-lite"/>
    </source>
</evidence>